<dbReference type="InterPro" id="IPR029058">
    <property type="entry name" value="AB_hydrolase_fold"/>
</dbReference>
<evidence type="ECO:0000313" key="2">
    <source>
        <dbReference type="Proteomes" id="UP000516134"/>
    </source>
</evidence>
<dbReference type="Proteomes" id="UP000516134">
    <property type="component" value="Chromosome"/>
</dbReference>
<organism evidence="1 2">
    <name type="scientific">Sphingomonas daechungensis</name>
    <dbReference type="NCBI Taxonomy" id="1176646"/>
    <lineage>
        <taxon>Bacteria</taxon>
        <taxon>Pseudomonadati</taxon>
        <taxon>Pseudomonadota</taxon>
        <taxon>Alphaproteobacteria</taxon>
        <taxon>Sphingomonadales</taxon>
        <taxon>Sphingomonadaceae</taxon>
        <taxon>Sphingomonas</taxon>
    </lineage>
</organism>
<dbReference type="PANTHER" id="PTHR34853:SF1">
    <property type="entry name" value="LIPASE 5"/>
    <property type="match status" value="1"/>
</dbReference>
<protein>
    <recommendedName>
        <fullName evidence="3">Peptidase S9 prolyl oligopeptidase catalytic domain-containing protein</fullName>
    </recommendedName>
</protein>
<dbReference type="RefSeq" id="WP_187714998.1">
    <property type="nucleotide sequence ID" value="NZ_CP060780.1"/>
</dbReference>
<reference evidence="1 2" key="1">
    <citation type="submission" date="2020-08" db="EMBL/GenBank/DDBJ databases">
        <title>Genome sequence of Sphingomonas daechungensis KACC 18115T.</title>
        <authorList>
            <person name="Hyun D.-W."/>
            <person name="Bae J.-W."/>
        </authorList>
    </citation>
    <scope>NUCLEOTIDE SEQUENCE [LARGE SCALE GENOMIC DNA]</scope>
    <source>
        <strain evidence="1 2">KACC 18115</strain>
    </source>
</reference>
<accession>A0ABX6T4C8</accession>
<dbReference type="SUPFAM" id="SSF53474">
    <property type="entry name" value="alpha/beta-Hydrolases"/>
    <property type="match status" value="1"/>
</dbReference>
<dbReference type="Gene3D" id="3.40.50.1820">
    <property type="entry name" value="alpha/beta hydrolase"/>
    <property type="match status" value="1"/>
</dbReference>
<keyword evidence="2" id="KW-1185">Reference proteome</keyword>
<dbReference type="InterPro" id="IPR005152">
    <property type="entry name" value="Lipase_secreted"/>
</dbReference>
<gene>
    <name evidence="1" type="ORF">H9L15_02080</name>
</gene>
<dbReference type="Pfam" id="PF03583">
    <property type="entry name" value="LIP"/>
    <property type="match status" value="1"/>
</dbReference>
<dbReference type="EMBL" id="CP060780">
    <property type="protein sequence ID" value="QNP43568.1"/>
    <property type="molecule type" value="Genomic_DNA"/>
</dbReference>
<dbReference type="PANTHER" id="PTHR34853">
    <property type="match status" value="1"/>
</dbReference>
<name>A0ABX6T4C8_9SPHN</name>
<evidence type="ECO:0008006" key="3">
    <source>
        <dbReference type="Google" id="ProtNLM"/>
    </source>
</evidence>
<proteinExistence type="predicted"/>
<sequence length="223" mass="24017">MLCGAIRRRPGGDVRGAIGVQLHAGAQAGRRRRRGPATDLAQLFRDDLGTTGGNNLAALTLWSWSRVYGASFSNVVVPSAVPAIDTIAARCLDTVFSSSAKKKADVSLSQAYFTVPDITRVEPWKSIILRNTPGVLPRSVPLFLSQSTTDEVVRPSVTFAFARKQCEAGRTVDLDVITGVTHEWTAIKTADAAFRWLQDRMNGVPPLSDCGRLPSIEADPAKA</sequence>
<evidence type="ECO:0000313" key="1">
    <source>
        <dbReference type="EMBL" id="QNP43568.1"/>
    </source>
</evidence>